<proteinExistence type="predicted"/>
<organism evidence="1">
    <name type="scientific">hydrothermal vent metagenome</name>
    <dbReference type="NCBI Taxonomy" id="652676"/>
    <lineage>
        <taxon>unclassified sequences</taxon>
        <taxon>metagenomes</taxon>
        <taxon>ecological metagenomes</taxon>
    </lineage>
</organism>
<protein>
    <submittedName>
        <fullName evidence="1">Molybdopterin biosynthesis protein MoeA</fullName>
    </submittedName>
</protein>
<dbReference type="AlphaFoldDB" id="A0A1W1E1Q3"/>
<dbReference type="EMBL" id="FPHZ01000103">
    <property type="protein sequence ID" value="SFV87900.1"/>
    <property type="molecule type" value="Genomic_DNA"/>
</dbReference>
<accession>A0A1W1E1Q3</accession>
<sequence length="56" mass="6434">MNNHQNPIFHQFENFFGVPLALLGVDLKNSKINKICHFANHPYLSTREATHCKGLK</sequence>
<reference evidence="1" key="1">
    <citation type="submission" date="2016-10" db="EMBL/GenBank/DDBJ databases">
        <authorList>
            <person name="de Groot N.N."/>
        </authorList>
    </citation>
    <scope>NUCLEOTIDE SEQUENCE</scope>
</reference>
<name>A0A1W1E1Q3_9ZZZZ</name>
<gene>
    <name evidence="1" type="ORF">MNB_SUP05-SYMBIONT-5-1313</name>
</gene>
<evidence type="ECO:0000313" key="1">
    <source>
        <dbReference type="EMBL" id="SFV87900.1"/>
    </source>
</evidence>